<keyword evidence="1" id="KW-0969">Cilium</keyword>
<organism evidence="1 2">
    <name type="scientific">Parvularcula bermudensis (strain ATCC BAA-594 / HTCC2503 / KCTC 12087)</name>
    <dbReference type="NCBI Taxonomy" id="314260"/>
    <lineage>
        <taxon>Bacteria</taxon>
        <taxon>Pseudomonadati</taxon>
        <taxon>Pseudomonadota</taxon>
        <taxon>Alphaproteobacteria</taxon>
        <taxon>Parvularculales</taxon>
        <taxon>Parvularculaceae</taxon>
        <taxon>Parvularcula</taxon>
    </lineage>
</organism>
<dbReference type="NCBIfam" id="NF009435">
    <property type="entry name" value="PRK12794.1"/>
    <property type="match status" value="1"/>
</dbReference>
<keyword evidence="2" id="KW-1185">Reference proteome</keyword>
<gene>
    <name evidence="1" type="ordered locus">PB2503_07939</name>
</gene>
<dbReference type="STRING" id="314260.PB2503_07939"/>
<evidence type="ECO:0000313" key="1">
    <source>
        <dbReference type="EMBL" id="ADM09643.1"/>
    </source>
</evidence>
<name>E0TH59_PARBH</name>
<dbReference type="Pfam" id="PF07309">
    <property type="entry name" value="FlaF"/>
    <property type="match status" value="1"/>
</dbReference>
<reference evidence="2" key="1">
    <citation type="submission" date="2010-08" db="EMBL/GenBank/DDBJ databases">
        <title>Genome sequence of Parvularcula bermudensis HTCC2503.</title>
        <authorList>
            <person name="Kang D.-M."/>
            <person name="Oh H.-M."/>
            <person name="Cho J.-C."/>
        </authorList>
    </citation>
    <scope>NUCLEOTIDE SEQUENCE [LARGE SCALE GENOMIC DNA]</scope>
    <source>
        <strain evidence="2">ATCC BAA-594 / HTCC2503 / KCTC 12087</strain>
    </source>
</reference>
<dbReference type="eggNOG" id="COG5442">
    <property type="taxonomic scope" value="Bacteria"/>
</dbReference>
<dbReference type="EMBL" id="CP002156">
    <property type="protein sequence ID" value="ADM09643.1"/>
    <property type="molecule type" value="Genomic_DNA"/>
</dbReference>
<dbReference type="RefSeq" id="WP_013300617.1">
    <property type="nucleotide sequence ID" value="NC_014414.1"/>
</dbReference>
<keyword evidence="1" id="KW-0282">Flagellum</keyword>
<accession>E0TH59</accession>
<evidence type="ECO:0000313" key="2">
    <source>
        <dbReference type="Proteomes" id="UP000001302"/>
    </source>
</evidence>
<protein>
    <submittedName>
        <fullName evidence="1">Flagellar protein FlaF, putative</fullName>
    </submittedName>
</protein>
<dbReference type="KEGG" id="pbr:PB2503_07939"/>
<dbReference type="HOGENOM" id="CLU_141460_1_0_5"/>
<proteinExistence type="predicted"/>
<dbReference type="Proteomes" id="UP000001302">
    <property type="component" value="Chromosome"/>
</dbReference>
<dbReference type="InterPro" id="IPR010845">
    <property type="entry name" value="FlaF"/>
</dbReference>
<dbReference type="GO" id="GO:0044781">
    <property type="term" value="P:bacterial-type flagellum organization"/>
    <property type="evidence" value="ECO:0007669"/>
    <property type="project" value="InterPro"/>
</dbReference>
<dbReference type="AlphaFoldDB" id="E0TH59"/>
<reference evidence="1 2" key="2">
    <citation type="journal article" date="2011" name="J. Bacteriol.">
        <title>Complete genome sequence of strain HTCC2503T of Parvularcula bermudensis, the type species of the order "Parvularculales" in the class Alphaproteobacteria.</title>
        <authorList>
            <person name="Oh H.M."/>
            <person name="Kang I."/>
            <person name="Vergin K.L."/>
            <person name="Kang D."/>
            <person name="Rhee K.H."/>
            <person name="Giovannoni S.J."/>
            <person name="Cho J.C."/>
        </authorList>
    </citation>
    <scope>NUCLEOTIDE SEQUENCE [LARGE SCALE GENOMIC DNA]</scope>
    <source>
        <strain evidence="2">ATCC BAA-594 / HTCC2503 / KCTC 12087</strain>
    </source>
</reference>
<keyword evidence="1" id="KW-0966">Cell projection</keyword>
<sequence length="127" mass="13952">MQSSAEHGYAQVRKSTASGREVEIQLLTKIAAEMANADPSTPEGFRELVTAVHRNMEMWTALIVDLLQEENKIDQTLKVGLLKLGQFSLVHSRKVVCRQAEPEVLISINRQIAAGLKAQAQNNAEAA</sequence>
<dbReference type="OrthoDB" id="9808944at2"/>